<evidence type="ECO:0000313" key="3">
    <source>
        <dbReference type="Proteomes" id="UP000054549"/>
    </source>
</evidence>
<feature type="compositionally biased region" description="Basic and acidic residues" evidence="1">
    <location>
        <begin position="110"/>
        <end position="147"/>
    </location>
</feature>
<sequence>LPNFVGPWIPSAREPETRQQYCSSMLALMKPWRRCQDLLGASETWEEALEEFLKNPDSQIAQRFIDNVQFYHECRVAAQKADTELSGTKEPGKSDAGNGSDSEDEEVNEHEDSTDIPESKNKISEGDLEAYLKSRESSREQRHGERAVKIAIEAGIF</sequence>
<dbReference type="InParanoid" id="A0A0C2X0I0"/>
<evidence type="ECO:0000256" key="1">
    <source>
        <dbReference type="SAM" id="MobiDB-lite"/>
    </source>
</evidence>
<organism evidence="2 3">
    <name type="scientific">Amanita muscaria (strain Koide BX008)</name>
    <dbReference type="NCBI Taxonomy" id="946122"/>
    <lineage>
        <taxon>Eukaryota</taxon>
        <taxon>Fungi</taxon>
        <taxon>Dikarya</taxon>
        <taxon>Basidiomycota</taxon>
        <taxon>Agaricomycotina</taxon>
        <taxon>Agaricomycetes</taxon>
        <taxon>Agaricomycetidae</taxon>
        <taxon>Agaricales</taxon>
        <taxon>Pluteineae</taxon>
        <taxon>Amanitaceae</taxon>
        <taxon>Amanita</taxon>
    </lineage>
</organism>
<feature type="region of interest" description="Disordered" evidence="1">
    <location>
        <begin position="81"/>
        <end position="147"/>
    </location>
</feature>
<feature type="non-terminal residue" evidence="2">
    <location>
        <position position="157"/>
    </location>
</feature>
<protein>
    <submittedName>
        <fullName evidence="2">Uncharacterized protein</fullName>
    </submittedName>
</protein>
<dbReference type="Proteomes" id="UP000054549">
    <property type="component" value="Unassembled WGS sequence"/>
</dbReference>
<dbReference type="EMBL" id="KN818268">
    <property type="protein sequence ID" value="KIL62631.1"/>
    <property type="molecule type" value="Genomic_DNA"/>
</dbReference>
<dbReference type="HOGENOM" id="CLU_1682047_0_0_1"/>
<reference evidence="2 3" key="1">
    <citation type="submission" date="2014-04" db="EMBL/GenBank/DDBJ databases">
        <title>Evolutionary Origins and Diversification of the Mycorrhizal Mutualists.</title>
        <authorList>
            <consortium name="DOE Joint Genome Institute"/>
            <consortium name="Mycorrhizal Genomics Consortium"/>
            <person name="Kohler A."/>
            <person name="Kuo A."/>
            <person name="Nagy L.G."/>
            <person name="Floudas D."/>
            <person name="Copeland A."/>
            <person name="Barry K.W."/>
            <person name="Cichocki N."/>
            <person name="Veneault-Fourrey C."/>
            <person name="LaButti K."/>
            <person name="Lindquist E.A."/>
            <person name="Lipzen A."/>
            <person name="Lundell T."/>
            <person name="Morin E."/>
            <person name="Murat C."/>
            <person name="Riley R."/>
            <person name="Ohm R."/>
            <person name="Sun H."/>
            <person name="Tunlid A."/>
            <person name="Henrissat B."/>
            <person name="Grigoriev I.V."/>
            <person name="Hibbett D.S."/>
            <person name="Martin F."/>
        </authorList>
    </citation>
    <scope>NUCLEOTIDE SEQUENCE [LARGE SCALE GENOMIC DNA]</scope>
    <source>
        <strain evidence="2 3">Koide BX008</strain>
    </source>
</reference>
<gene>
    <name evidence="2" type="ORF">M378DRAFT_50033</name>
</gene>
<dbReference type="AlphaFoldDB" id="A0A0C2X0I0"/>
<feature type="non-terminal residue" evidence="2">
    <location>
        <position position="1"/>
    </location>
</feature>
<dbReference type="STRING" id="946122.A0A0C2X0I0"/>
<name>A0A0C2X0I0_AMAMK</name>
<keyword evidence="3" id="KW-1185">Reference proteome</keyword>
<accession>A0A0C2X0I0</accession>
<proteinExistence type="predicted"/>
<dbReference type="OrthoDB" id="3050185at2759"/>
<evidence type="ECO:0000313" key="2">
    <source>
        <dbReference type="EMBL" id="KIL62631.1"/>
    </source>
</evidence>